<comment type="caution">
    <text evidence="2">The sequence shown here is derived from an EMBL/GenBank/DDBJ whole genome shotgun (WGS) entry which is preliminary data.</text>
</comment>
<gene>
    <name evidence="2" type="ORF">GCM10009560_11510</name>
</gene>
<accession>A0ABN1NTT1</accession>
<keyword evidence="3" id="KW-1185">Reference proteome</keyword>
<name>A0ABN1NTT1_9ACTN</name>
<evidence type="ECO:0000313" key="2">
    <source>
        <dbReference type="EMBL" id="GAA0916375.1"/>
    </source>
</evidence>
<reference evidence="2 3" key="1">
    <citation type="journal article" date="2019" name="Int. J. Syst. Evol. Microbiol.">
        <title>The Global Catalogue of Microorganisms (GCM) 10K type strain sequencing project: providing services to taxonomists for standard genome sequencing and annotation.</title>
        <authorList>
            <consortium name="The Broad Institute Genomics Platform"/>
            <consortium name="The Broad Institute Genome Sequencing Center for Infectious Disease"/>
            <person name="Wu L."/>
            <person name="Ma J."/>
        </authorList>
    </citation>
    <scope>NUCLEOTIDE SEQUENCE [LARGE SCALE GENOMIC DNA]</scope>
    <source>
        <strain evidence="2 3">JCM 11136</strain>
    </source>
</reference>
<protein>
    <recommendedName>
        <fullName evidence="1">DhaL domain-containing protein</fullName>
    </recommendedName>
</protein>
<evidence type="ECO:0000313" key="3">
    <source>
        <dbReference type="Proteomes" id="UP001501578"/>
    </source>
</evidence>
<dbReference type="EMBL" id="BAAAHQ010000004">
    <property type="protein sequence ID" value="GAA0916375.1"/>
    <property type="molecule type" value="Genomic_DNA"/>
</dbReference>
<proteinExistence type="predicted"/>
<feature type="domain" description="DhaL" evidence="1">
    <location>
        <begin position="1"/>
        <end position="56"/>
    </location>
</feature>
<dbReference type="Proteomes" id="UP001501578">
    <property type="component" value="Unassembled WGS sequence"/>
</dbReference>
<dbReference type="InterPro" id="IPR004007">
    <property type="entry name" value="DhaL_dom"/>
</dbReference>
<dbReference type="PROSITE" id="PS51480">
    <property type="entry name" value="DHAL"/>
    <property type="match status" value="1"/>
</dbReference>
<sequence length="60" mass="6392">MFEIGFFHRCVTATTAAATTPLLPRKRRTCHRAERTLGHQDPGATSSAQLIVGLAEVAGA</sequence>
<dbReference type="Pfam" id="PF02734">
    <property type="entry name" value="Dak2"/>
    <property type="match status" value="1"/>
</dbReference>
<evidence type="ECO:0000259" key="1">
    <source>
        <dbReference type="PROSITE" id="PS51480"/>
    </source>
</evidence>
<dbReference type="InterPro" id="IPR036117">
    <property type="entry name" value="DhaL_dom_sf"/>
</dbReference>
<dbReference type="RefSeq" id="WP_343948639.1">
    <property type="nucleotide sequence ID" value="NZ_BAAAHQ010000004.1"/>
</dbReference>
<organism evidence="2 3">
    <name type="scientific">Nonomuraea longicatena</name>
    <dbReference type="NCBI Taxonomy" id="83682"/>
    <lineage>
        <taxon>Bacteria</taxon>
        <taxon>Bacillati</taxon>
        <taxon>Actinomycetota</taxon>
        <taxon>Actinomycetes</taxon>
        <taxon>Streptosporangiales</taxon>
        <taxon>Streptosporangiaceae</taxon>
        <taxon>Nonomuraea</taxon>
    </lineage>
</organism>
<dbReference type="SUPFAM" id="SSF101473">
    <property type="entry name" value="DhaL-like"/>
    <property type="match status" value="1"/>
</dbReference>